<keyword evidence="2" id="KW-1185">Reference proteome</keyword>
<dbReference type="AlphaFoldDB" id="A0A061FKF9"/>
<dbReference type="Gramene" id="EOY14989">
    <property type="protein sequence ID" value="EOY14989"/>
    <property type="gene ID" value="TCM_034200"/>
</dbReference>
<organism evidence="1 2">
    <name type="scientific">Theobroma cacao</name>
    <name type="common">Cacao</name>
    <name type="synonym">Cocoa</name>
    <dbReference type="NCBI Taxonomy" id="3641"/>
    <lineage>
        <taxon>Eukaryota</taxon>
        <taxon>Viridiplantae</taxon>
        <taxon>Streptophyta</taxon>
        <taxon>Embryophyta</taxon>
        <taxon>Tracheophyta</taxon>
        <taxon>Spermatophyta</taxon>
        <taxon>Magnoliopsida</taxon>
        <taxon>eudicotyledons</taxon>
        <taxon>Gunneridae</taxon>
        <taxon>Pentapetalae</taxon>
        <taxon>rosids</taxon>
        <taxon>malvids</taxon>
        <taxon>Malvales</taxon>
        <taxon>Malvaceae</taxon>
        <taxon>Byttnerioideae</taxon>
        <taxon>Theobroma</taxon>
    </lineage>
</organism>
<dbReference type="HOGENOM" id="CLU_2982958_0_0_1"/>
<evidence type="ECO:0000313" key="2">
    <source>
        <dbReference type="Proteomes" id="UP000026915"/>
    </source>
</evidence>
<reference evidence="1 2" key="1">
    <citation type="journal article" date="2013" name="Genome Biol.">
        <title>The genome sequence of the most widely cultivated cacao type and its use to identify candidate genes regulating pod color.</title>
        <authorList>
            <person name="Motamayor J.C."/>
            <person name="Mockaitis K."/>
            <person name="Schmutz J."/>
            <person name="Haiminen N."/>
            <person name="Iii D.L."/>
            <person name="Cornejo O."/>
            <person name="Findley S.D."/>
            <person name="Zheng P."/>
            <person name="Utro F."/>
            <person name="Royaert S."/>
            <person name="Saski C."/>
            <person name="Jenkins J."/>
            <person name="Podicheti R."/>
            <person name="Zhao M."/>
            <person name="Scheffler B.E."/>
            <person name="Stack J.C."/>
            <person name="Feltus F.A."/>
            <person name="Mustiga G.M."/>
            <person name="Amores F."/>
            <person name="Phillips W."/>
            <person name="Marelli J.P."/>
            <person name="May G.D."/>
            <person name="Shapiro H."/>
            <person name="Ma J."/>
            <person name="Bustamante C.D."/>
            <person name="Schnell R.J."/>
            <person name="Main D."/>
            <person name="Gilbert D."/>
            <person name="Parida L."/>
            <person name="Kuhn D.N."/>
        </authorList>
    </citation>
    <scope>NUCLEOTIDE SEQUENCE [LARGE SCALE GENOMIC DNA]</scope>
    <source>
        <strain evidence="2">cv. Matina 1-6</strain>
    </source>
</reference>
<accession>A0A061FKF9</accession>
<name>A0A061FKF9_THECC</name>
<gene>
    <name evidence="1" type="ORF">TCM_034200</name>
</gene>
<dbReference type="InParanoid" id="A0A061FKF9"/>
<evidence type="ECO:0000313" key="1">
    <source>
        <dbReference type="EMBL" id="EOY14989.1"/>
    </source>
</evidence>
<proteinExistence type="predicted"/>
<sequence length="58" mass="6810">MQNLGSQLYYLYPCYTSKSCPLGTDQVFPESMADFITYIFLPLPFVFYSNPKRCFVYT</sequence>
<dbReference type="Proteomes" id="UP000026915">
    <property type="component" value="Chromosome 8"/>
</dbReference>
<dbReference type="EMBL" id="CM001886">
    <property type="protein sequence ID" value="EOY14989.1"/>
    <property type="molecule type" value="Genomic_DNA"/>
</dbReference>
<protein>
    <submittedName>
        <fullName evidence="1">Uncharacterized protein</fullName>
    </submittedName>
</protein>